<comment type="caution">
    <text evidence="5">The sequence shown here is derived from an EMBL/GenBank/DDBJ whole genome shotgun (WGS) entry which is preliminary data.</text>
</comment>
<dbReference type="InterPro" id="IPR013857">
    <property type="entry name" value="NADH-UbQ_OxRdtase-assoc_prot30"/>
</dbReference>
<dbReference type="Proteomes" id="UP001562357">
    <property type="component" value="Unassembled WGS sequence"/>
</dbReference>
<gene>
    <name evidence="5" type="primary">g3375</name>
    <name evidence="5" type="ORF">EsDP_00003375</name>
</gene>
<dbReference type="Pfam" id="PF08547">
    <property type="entry name" value="CIA30"/>
    <property type="match status" value="1"/>
</dbReference>
<dbReference type="EMBL" id="BAAFGZ010000106">
    <property type="protein sequence ID" value="GAB0135023.1"/>
    <property type="molecule type" value="Genomic_DNA"/>
</dbReference>
<organism evidence="5 6">
    <name type="scientific">Epichloe bromicola</name>
    <dbReference type="NCBI Taxonomy" id="79588"/>
    <lineage>
        <taxon>Eukaryota</taxon>
        <taxon>Fungi</taxon>
        <taxon>Dikarya</taxon>
        <taxon>Ascomycota</taxon>
        <taxon>Pezizomycotina</taxon>
        <taxon>Sordariomycetes</taxon>
        <taxon>Hypocreomycetidae</taxon>
        <taxon>Hypocreales</taxon>
        <taxon>Clavicipitaceae</taxon>
        <taxon>Epichloe</taxon>
    </lineage>
</organism>
<dbReference type="PANTHER" id="PTHR13194:SF19">
    <property type="entry name" value="NAD(P)-BINDING ROSSMANN-FOLD SUPERFAMILY PROTEIN"/>
    <property type="match status" value="1"/>
</dbReference>
<sequence length="266" mass="29776">MIVNNHILFSALFAAGLTRVNADDTPGATMPDKILYLYGGDQPWTSNAWVTTDDRVRGGASHSYLSVDHPDRARFHGHLDTSTLGGAGFASQHSLGELHLNLKDYDGIVVSIKGPEKADGKRYALTLKNDLAPPTRDGREQSSVSWEAQFVAEKPGDVKLSWDKFKATYRGREKRDAVLDLKDIKRVGLMMRSFFGKQDGDFELHLSSIAAFKHVPFKDECDGEEEEEKEEEEEEEEEEDLKAGQVLDPRAAVTKPWWKRLLCGLV</sequence>
<reference evidence="6" key="1">
    <citation type="submission" date="2024-06" db="EMBL/GenBank/DDBJ databases">
        <title>Draft Genome Sequences of Epichloe bromicola Strains Isolated from Elymus ciliaris.</title>
        <authorList>
            <consortium name="Epichloe bromicola genome sequencing consortium"/>
            <person name="Miura A."/>
            <person name="Imano S."/>
            <person name="Ashida A."/>
            <person name="Sato I."/>
            <person name="Chiba S."/>
            <person name="Tanaka A."/>
            <person name="Camagna M."/>
            <person name="Takemoto D."/>
        </authorList>
    </citation>
    <scope>NUCLEOTIDE SEQUENCE [LARGE SCALE GENOMIC DNA]</scope>
    <source>
        <strain evidence="6">DP</strain>
    </source>
</reference>
<feature type="domain" description="NADH:ubiquinone oxidoreductase intermediate-associated protein 30" evidence="4">
    <location>
        <begin position="43"/>
        <end position="205"/>
    </location>
</feature>
<evidence type="ECO:0000313" key="6">
    <source>
        <dbReference type="Proteomes" id="UP001562357"/>
    </source>
</evidence>
<dbReference type="PANTHER" id="PTHR13194">
    <property type="entry name" value="COMPLEX I INTERMEDIATE-ASSOCIATED PROTEIN 30"/>
    <property type="match status" value="1"/>
</dbReference>
<protein>
    <recommendedName>
        <fullName evidence="4">NADH:ubiquinone oxidoreductase intermediate-associated protein 30 domain-containing protein</fullName>
    </recommendedName>
</protein>
<name>A0ABQ0CNK7_9HYPO</name>
<keyword evidence="6" id="KW-1185">Reference proteome</keyword>
<proteinExistence type="inferred from homology"/>
<dbReference type="SUPFAM" id="SSF49785">
    <property type="entry name" value="Galactose-binding domain-like"/>
    <property type="match status" value="1"/>
</dbReference>
<evidence type="ECO:0000313" key="5">
    <source>
        <dbReference type="EMBL" id="GAB0135023.1"/>
    </source>
</evidence>
<dbReference type="InterPro" id="IPR039131">
    <property type="entry name" value="NDUFAF1"/>
</dbReference>
<feature type="signal peptide" evidence="3">
    <location>
        <begin position="1"/>
        <end position="22"/>
    </location>
</feature>
<feature type="chain" id="PRO_5046221086" description="NADH:ubiquinone oxidoreductase intermediate-associated protein 30 domain-containing protein" evidence="3">
    <location>
        <begin position="23"/>
        <end position="266"/>
    </location>
</feature>
<evidence type="ECO:0000256" key="3">
    <source>
        <dbReference type="SAM" id="SignalP"/>
    </source>
</evidence>
<keyword evidence="3" id="KW-0732">Signal</keyword>
<evidence type="ECO:0000256" key="2">
    <source>
        <dbReference type="SAM" id="MobiDB-lite"/>
    </source>
</evidence>
<accession>A0ABQ0CNK7</accession>
<evidence type="ECO:0000259" key="4">
    <source>
        <dbReference type="Pfam" id="PF08547"/>
    </source>
</evidence>
<feature type="region of interest" description="Disordered" evidence="2">
    <location>
        <begin position="219"/>
        <end position="247"/>
    </location>
</feature>
<comment type="similarity">
    <text evidence="1">Belongs to the CIA30 family.</text>
</comment>
<feature type="compositionally biased region" description="Acidic residues" evidence="2">
    <location>
        <begin position="221"/>
        <end position="240"/>
    </location>
</feature>
<dbReference type="InterPro" id="IPR008979">
    <property type="entry name" value="Galactose-bd-like_sf"/>
</dbReference>
<evidence type="ECO:0000256" key="1">
    <source>
        <dbReference type="ARBA" id="ARBA00007884"/>
    </source>
</evidence>